<dbReference type="Gene3D" id="3.40.50.1010">
    <property type="entry name" value="5'-nuclease"/>
    <property type="match status" value="1"/>
</dbReference>
<dbReference type="STRING" id="1116229.S3D597"/>
<evidence type="ECO:0000313" key="7">
    <source>
        <dbReference type="Proteomes" id="UP000016922"/>
    </source>
</evidence>
<organism evidence="6 7">
    <name type="scientific">Glarea lozoyensis (strain ATCC 20868 / MF5171)</name>
    <dbReference type="NCBI Taxonomy" id="1116229"/>
    <lineage>
        <taxon>Eukaryota</taxon>
        <taxon>Fungi</taxon>
        <taxon>Dikarya</taxon>
        <taxon>Ascomycota</taxon>
        <taxon>Pezizomycotina</taxon>
        <taxon>Leotiomycetes</taxon>
        <taxon>Helotiales</taxon>
        <taxon>Helotiaceae</taxon>
        <taxon>Glarea</taxon>
    </lineage>
</organism>
<gene>
    <name evidence="6" type="ORF">GLAREA_06655</name>
</gene>
<feature type="domain" description="Post-transcriptional regulator MKT1 N-terminal" evidence="5">
    <location>
        <begin position="446"/>
        <end position="534"/>
    </location>
</feature>
<dbReference type="EMBL" id="KE145357">
    <property type="protein sequence ID" value="EPE33642.1"/>
    <property type="molecule type" value="Genomic_DNA"/>
</dbReference>
<protein>
    <submittedName>
        <fullName evidence="6">PIN</fullName>
    </submittedName>
</protein>
<feature type="compositionally biased region" description="Acidic residues" evidence="3">
    <location>
        <begin position="114"/>
        <end position="127"/>
    </location>
</feature>
<evidence type="ECO:0000259" key="5">
    <source>
        <dbReference type="Pfam" id="PF12247"/>
    </source>
</evidence>
<dbReference type="SUPFAM" id="SSF88723">
    <property type="entry name" value="PIN domain-like"/>
    <property type="match status" value="1"/>
</dbReference>
<dbReference type="CDD" id="cd09858">
    <property type="entry name" value="PIN_MKT1"/>
    <property type="match status" value="1"/>
</dbReference>
<comment type="similarity">
    <text evidence="2">Belongs to the XPG/RAD2 endonuclease family.</text>
</comment>
<dbReference type="InterPro" id="IPR022040">
    <property type="entry name" value="MKT1_N"/>
</dbReference>
<evidence type="ECO:0000256" key="3">
    <source>
        <dbReference type="SAM" id="MobiDB-lite"/>
    </source>
</evidence>
<dbReference type="GeneID" id="19465708"/>
<dbReference type="InterPro" id="IPR022039">
    <property type="entry name" value="MKT1_C"/>
</dbReference>
<evidence type="ECO:0000256" key="1">
    <source>
        <dbReference type="ARBA" id="ARBA00022845"/>
    </source>
</evidence>
<evidence type="ECO:0000259" key="4">
    <source>
        <dbReference type="Pfam" id="PF12246"/>
    </source>
</evidence>
<dbReference type="PANTHER" id="PTHR11081:SF32">
    <property type="entry name" value="POST-TRANSCRIPTIONAL REGULATOR MKT1"/>
    <property type="match status" value="1"/>
</dbReference>
<dbReference type="PANTHER" id="PTHR11081">
    <property type="entry name" value="FLAP ENDONUCLEASE FAMILY MEMBER"/>
    <property type="match status" value="1"/>
</dbReference>
<reference evidence="6 7" key="1">
    <citation type="journal article" date="2013" name="BMC Genomics">
        <title>Genomics-driven discovery of the pneumocandin biosynthetic gene cluster in the fungus Glarea lozoyensis.</title>
        <authorList>
            <person name="Chen L."/>
            <person name="Yue Q."/>
            <person name="Zhang X."/>
            <person name="Xiang M."/>
            <person name="Wang C."/>
            <person name="Li S."/>
            <person name="Che Y."/>
            <person name="Ortiz-Lopez F.J."/>
            <person name="Bills G.F."/>
            <person name="Liu X."/>
            <person name="An Z."/>
        </authorList>
    </citation>
    <scope>NUCLEOTIDE SEQUENCE [LARGE SCALE GENOMIC DNA]</scope>
    <source>
        <strain evidence="7">ATCC 20868 / MF5171</strain>
    </source>
</reference>
<dbReference type="eggNOG" id="ENOG502QVHA">
    <property type="taxonomic scope" value="Eukaryota"/>
</dbReference>
<dbReference type="OMA" id="RFYQTKV"/>
<name>S3D597_GLAL2</name>
<feature type="region of interest" description="Disordered" evidence="3">
    <location>
        <begin position="108"/>
        <end position="127"/>
    </location>
</feature>
<dbReference type="OrthoDB" id="17262at2759"/>
<sequence length="862" mass="96257">MTDFNTTYGRLFYEHLEAEAASHPADNCPLYQENPGCQLYTDRWPESEAAYNFECALGESHWTSRPSLQYLYNSSLVTHPTHGSLKPEGAKFGHNFDDPLATLNSQLRSYGPEANDDGDGDLSYTDDESLDLEGKAYSSQDCLSNSLADLEDAVIGVEASHYLQTLIDRPPTHEPLLAALGGDPMTFKSHIENELKQWRDNKMKPLFVFDGQTNVGRDEISLRKAKAALLQTQRAWDLYADNSPDEAVKAFGSSGAIRAQDLYRILQEILAEQGLDFIIAPYSACAQLAYLESLETPYIDGIMGSQELLLYDINDCVLLPPSASDWESKKIVGISKSEIIKKLNVTPEVLADALLMVGTSFLPPFPPLQDRGIIVEQPFTIKDAANLLRTSEKSVTTTCTAFNDILQVQDPNWLDKYRKAKMIIKHAGTVHESGVLQIRDYDHLTSDNVDYLGLQLPAELYYYLSKALIGPRFMNGFILLESLVLPTLDGVASDEYKRLVTRSLVPLKEQAAALIVSRIHRAFNYKDINLKFWFDDGVKETLVPRNALDNNKKAETWGVRDTDMKAVEKSLGISPGSLSFAILSLQQKDFAQKTIAKGKVAELKSESEVVSNVLWRLLHLRGYINDKHELTNWGKALATTLKAISSAVKAHNDIHHLQEAAFLAFELLQFDQLNSRNRHTELIGGPLRGGEKDKESCILIGRTACLLKLRHQNVGYTGPLSKNLLAFHSIIKAVRETDRDLVEAVAASLFLNNHASRKRDDYGKIGRDLPFAADVDIALGIAVKTYLDDFVKVDISPEERSKDKKNYINKFLPHSVNFIEDLDVAFNFFDAVHAGVKTIGDDIGDADKKAWDDAKAWLAVRR</sequence>
<dbReference type="KEGG" id="glz:GLAREA_06655"/>
<dbReference type="GO" id="GO:0003730">
    <property type="term" value="F:mRNA 3'-UTR binding"/>
    <property type="evidence" value="ECO:0007669"/>
    <property type="project" value="TreeGrafter"/>
</dbReference>
<evidence type="ECO:0000313" key="6">
    <source>
        <dbReference type="EMBL" id="EPE33642.1"/>
    </source>
</evidence>
<dbReference type="Proteomes" id="UP000016922">
    <property type="component" value="Unassembled WGS sequence"/>
</dbReference>
<dbReference type="Pfam" id="PF12247">
    <property type="entry name" value="MKT1_N"/>
    <property type="match status" value="1"/>
</dbReference>
<dbReference type="AlphaFoldDB" id="S3D597"/>
<keyword evidence="7" id="KW-1185">Reference proteome</keyword>
<dbReference type="HOGENOM" id="CLU_378548_0_0_1"/>
<dbReference type="RefSeq" id="XP_008078794.1">
    <property type="nucleotide sequence ID" value="XM_008080603.1"/>
</dbReference>
<dbReference type="CDD" id="cd09902">
    <property type="entry name" value="H3TH_MKT1"/>
    <property type="match status" value="1"/>
</dbReference>
<proteinExistence type="inferred from homology"/>
<dbReference type="InterPro" id="IPR006084">
    <property type="entry name" value="XPG/Rad2"/>
</dbReference>
<dbReference type="InterPro" id="IPR037314">
    <property type="entry name" value="MKT1_H3TH"/>
</dbReference>
<feature type="domain" description="Post-transcriptional regulator MKT1 C-terminal" evidence="4">
    <location>
        <begin position="616"/>
        <end position="859"/>
    </location>
</feature>
<accession>S3D597</accession>
<evidence type="ECO:0000256" key="2">
    <source>
        <dbReference type="ARBA" id="ARBA00024023"/>
    </source>
</evidence>
<keyword evidence="1" id="KW-0810">Translation regulation</keyword>
<dbReference type="GO" id="GO:0006417">
    <property type="term" value="P:regulation of translation"/>
    <property type="evidence" value="ECO:0007669"/>
    <property type="project" value="UniProtKB-KW"/>
</dbReference>
<dbReference type="Pfam" id="PF12246">
    <property type="entry name" value="MKT1_C"/>
    <property type="match status" value="1"/>
</dbReference>
<dbReference type="InterPro" id="IPR029060">
    <property type="entry name" value="PIN-like_dom_sf"/>
</dbReference>